<dbReference type="Pfam" id="PF00535">
    <property type="entry name" value="Glycos_transf_2"/>
    <property type="match status" value="1"/>
</dbReference>
<dbReference type="GO" id="GO:0016758">
    <property type="term" value="F:hexosyltransferase activity"/>
    <property type="evidence" value="ECO:0007669"/>
    <property type="project" value="UniProtKB-ARBA"/>
</dbReference>
<dbReference type="SUPFAM" id="SSF53448">
    <property type="entry name" value="Nucleotide-diphospho-sugar transferases"/>
    <property type="match status" value="1"/>
</dbReference>
<accession>A0A1K0IHM0</accession>
<gene>
    <name evidence="2" type="ORF">CNECB9_320025</name>
</gene>
<dbReference type="RefSeq" id="WP_340526025.1">
    <property type="nucleotide sequence ID" value="NZ_FMSH01000246.1"/>
</dbReference>
<reference evidence="2" key="1">
    <citation type="submission" date="2016-09" db="EMBL/GenBank/DDBJ databases">
        <authorList>
            <person name="Capua I."/>
            <person name="De Benedictis P."/>
            <person name="Joannis T."/>
            <person name="Lombin L.H."/>
            <person name="Cattoli G."/>
        </authorList>
    </citation>
    <scope>NUCLEOTIDE SEQUENCE</scope>
    <source>
        <strain evidence="2">B9</strain>
    </source>
</reference>
<name>A0A1K0IHM0_CUPNE</name>
<dbReference type="InterPro" id="IPR001173">
    <property type="entry name" value="Glyco_trans_2-like"/>
</dbReference>
<organism evidence="2">
    <name type="scientific">Cupriavidus necator</name>
    <name type="common">Alcaligenes eutrophus</name>
    <name type="synonym">Ralstonia eutropha</name>
    <dbReference type="NCBI Taxonomy" id="106590"/>
    <lineage>
        <taxon>Bacteria</taxon>
        <taxon>Pseudomonadati</taxon>
        <taxon>Pseudomonadota</taxon>
        <taxon>Betaproteobacteria</taxon>
        <taxon>Burkholderiales</taxon>
        <taxon>Burkholderiaceae</taxon>
        <taxon>Cupriavidus</taxon>
    </lineage>
</organism>
<feature type="domain" description="Glycosyltransferase 2-like" evidence="1">
    <location>
        <begin position="5"/>
        <end position="167"/>
    </location>
</feature>
<dbReference type="AlphaFoldDB" id="A0A1K0IHM0"/>
<evidence type="ECO:0000259" key="1">
    <source>
        <dbReference type="Pfam" id="PF00535"/>
    </source>
</evidence>
<sequence length="342" mass="39172">MPKVSICIPAYRQVGFLRQTLQSVMDQRFTDYEVIVTDDSPDDSVEALLSEFDFGGRLRYVRNAKQLGSPENWNAALRLASGDYLKILHHDDNFTDADALGDFVRLLDDHPDAGFAFCATLIIDVATGHQRVHRATESQMQALRAMPEVLFAGNFVGAPSTTIYRRAFSLEYDIRMKWLVDLDFYIRILQSGTPFAFSTRPLICTPTNAAHQVTEVCRDSGQIELYEYSILFEKIAHKVAEEPEIWAQWYRLFEKYRIRSRRGFLKYGVAQPEPAVYFDQLIASYRRKRLLTLQGLARIFFAIYPKVPAPVRAPIRWTKNGVLFVLGRQRKLPPAGEYGGDK</sequence>
<dbReference type="EMBL" id="FMSH01000246">
    <property type="protein sequence ID" value="SCU76507.1"/>
    <property type="molecule type" value="Genomic_DNA"/>
</dbReference>
<dbReference type="PANTHER" id="PTHR22916">
    <property type="entry name" value="GLYCOSYLTRANSFERASE"/>
    <property type="match status" value="1"/>
</dbReference>
<evidence type="ECO:0000313" key="2">
    <source>
        <dbReference type="EMBL" id="SCU76507.1"/>
    </source>
</evidence>
<dbReference type="PANTHER" id="PTHR22916:SF3">
    <property type="entry name" value="UDP-GLCNAC:BETAGAL BETA-1,3-N-ACETYLGLUCOSAMINYLTRANSFERASE-LIKE PROTEIN 1"/>
    <property type="match status" value="1"/>
</dbReference>
<dbReference type="Gene3D" id="3.90.550.10">
    <property type="entry name" value="Spore Coat Polysaccharide Biosynthesis Protein SpsA, Chain A"/>
    <property type="match status" value="1"/>
</dbReference>
<dbReference type="InterPro" id="IPR029044">
    <property type="entry name" value="Nucleotide-diphossugar_trans"/>
</dbReference>
<protein>
    <submittedName>
        <fullName evidence="2">Family 2 glycosyl transferase</fullName>
    </submittedName>
</protein>
<proteinExistence type="predicted"/>
<keyword evidence="2" id="KW-0808">Transferase</keyword>